<dbReference type="RefSeq" id="WP_158925333.1">
    <property type="nucleotide sequence ID" value="NZ_CP047020.1"/>
</dbReference>
<name>A0A6I6NDY9_9ACTN</name>
<organism evidence="2 3">
    <name type="scientific">Streptomyces broussonetiae</name>
    <dbReference type="NCBI Taxonomy" id="2686304"/>
    <lineage>
        <taxon>Bacteria</taxon>
        <taxon>Bacillati</taxon>
        <taxon>Actinomycetota</taxon>
        <taxon>Actinomycetes</taxon>
        <taxon>Kitasatosporales</taxon>
        <taxon>Streptomycetaceae</taxon>
        <taxon>Streptomyces</taxon>
    </lineage>
</organism>
<evidence type="ECO:0000313" key="3">
    <source>
        <dbReference type="Proteomes" id="UP000436138"/>
    </source>
</evidence>
<dbReference type="AlphaFoldDB" id="A0A6I6NDY9"/>
<evidence type="ECO:0000256" key="1">
    <source>
        <dbReference type="SAM" id="MobiDB-lite"/>
    </source>
</evidence>
<keyword evidence="3" id="KW-1185">Reference proteome</keyword>
<gene>
    <name evidence="2" type="ORF">GQF42_30970</name>
</gene>
<reference evidence="2 3" key="1">
    <citation type="submission" date="2019-12" db="EMBL/GenBank/DDBJ databases">
        <title>Streptomyces sp. strain T44 isolated from rhizosphere soil of Broussonetia papyrifera.</title>
        <authorList>
            <person name="Mo P."/>
        </authorList>
    </citation>
    <scope>NUCLEOTIDE SEQUENCE [LARGE SCALE GENOMIC DNA]</scope>
    <source>
        <strain evidence="2 3">T44</strain>
    </source>
</reference>
<sequence>MSNPRATGPSAFDLSVTGLSAIGLNATDPSAPRPTAAPGRIHADRFRSRQAGSDPGPPFPI</sequence>
<accession>A0A6I6NDY9</accession>
<dbReference type="EMBL" id="CP047020">
    <property type="protein sequence ID" value="QHA07135.1"/>
    <property type="molecule type" value="Genomic_DNA"/>
</dbReference>
<evidence type="ECO:0000313" key="2">
    <source>
        <dbReference type="EMBL" id="QHA07135.1"/>
    </source>
</evidence>
<dbReference type="Proteomes" id="UP000436138">
    <property type="component" value="Chromosome"/>
</dbReference>
<proteinExistence type="predicted"/>
<feature type="region of interest" description="Disordered" evidence="1">
    <location>
        <begin position="23"/>
        <end position="61"/>
    </location>
</feature>
<protein>
    <submittedName>
        <fullName evidence="2">Uncharacterized protein</fullName>
    </submittedName>
</protein>
<dbReference type="KEGG" id="sbro:GQF42_30970"/>